<dbReference type="PRINTS" id="PR02051">
    <property type="entry name" value="PROTEINF175"/>
</dbReference>
<evidence type="ECO:0000256" key="1">
    <source>
        <dbReference type="SAM" id="MobiDB-lite"/>
    </source>
</evidence>
<dbReference type="InterPro" id="IPR023238">
    <property type="entry name" value="FAM175"/>
</dbReference>
<feature type="region of interest" description="Disordered" evidence="1">
    <location>
        <begin position="235"/>
        <end position="271"/>
    </location>
</feature>
<dbReference type="PANTHER" id="PTHR31728:SF5">
    <property type="entry name" value="OS07G0540200 PROTEIN"/>
    <property type="match status" value="1"/>
</dbReference>
<feature type="compositionally biased region" description="Basic and acidic residues" evidence="1">
    <location>
        <begin position="380"/>
        <end position="390"/>
    </location>
</feature>
<protein>
    <recommendedName>
        <fullName evidence="4">MPN domain-containing protein</fullName>
    </recommendedName>
</protein>
<dbReference type="GO" id="GO:0070536">
    <property type="term" value="P:protein K63-linked deubiquitination"/>
    <property type="evidence" value="ECO:0007669"/>
    <property type="project" value="TreeGrafter"/>
</dbReference>
<evidence type="ECO:0000313" key="2">
    <source>
        <dbReference type="EMBL" id="RUS71121.1"/>
    </source>
</evidence>
<dbReference type="PANTHER" id="PTHR31728">
    <property type="entry name" value="ABRAXAS FAMILY MEMBER"/>
    <property type="match status" value="1"/>
</dbReference>
<gene>
    <name evidence="2" type="ORF">EGW08_021112</name>
</gene>
<accession>A0A3S0ZMV6</accession>
<keyword evidence="3" id="KW-1185">Reference proteome</keyword>
<reference evidence="2 3" key="1">
    <citation type="submission" date="2019-01" db="EMBL/GenBank/DDBJ databases">
        <title>A draft genome assembly of the solar-powered sea slug Elysia chlorotica.</title>
        <authorList>
            <person name="Cai H."/>
            <person name="Li Q."/>
            <person name="Fang X."/>
            <person name="Li J."/>
            <person name="Curtis N.E."/>
            <person name="Altenburger A."/>
            <person name="Shibata T."/>
            <person name="Feng M."/>
            <person name="Maeda T."/>
            <person name="Schwartz J.A."/>
            <person name="Shigenobu S."/>
            <person name="Lundholm N."/>
            <person name="Nishiyama T."/>
            <person name="Yang H."/>
            <person name="Hasebe M."/>
            <person name="Li S."/>
            <person name="Pierce S.K."/>
            <person name="Wang J."/>
        </authorList>
    </citation>
    <scope>NUCLEOTIDE SEQUENCE [LARGE SCALE GENOMIC DNA]</scope>
    <source>
        <strain evidence="2">EC2010</strain>
        <tissue evidence="2">Whole organism of an adult</tissue>
    </source>
</reference>
<dbReference type="GO" id="GO:0008608">
    <property type="term" value="P:attachment of spindle microtubules to kinetochore"/>
    <property type="evidence" value="ECO:0007669"/>
    <property type="project" value="TreeGrafter"/>
</dbReference>
<name>A0A3S0ZMV6_ELYCH</name>
<feature type="non-terminal residue" evidence="2">
    <location>
        <position position="1"/>
    </location>
</feature>
<organism evidence="2 3">
    <name type="scientific">Elysia chlorotica</name>
    <name type="common">Eastern emerald elysia</name>
    <name type="synonym">Sea slug</name>
    <dbReference type="NCBI Taxonomy" id="188477"/>
    <lineage>
        <taxon>Eukaryota</taxon>
        <taxon>Metazoa</taxon>
        <taxon>Spiralia</taxon>
        <taxon>Lophotrochozoa</taxon>
        <taxon>Mollusca</taxon>
        <taxon>Gastropoda</taxon>
        <taxon>Heterobranchia</taxon>
        <taxon>Euthyneura</taxon>
        <taxon>Panpulmonata</taxon>
        <taxon>Sacoglossa</taxon>
        <taxon>Placobranchoidea</taxon>
        <taxon>Plakobranchidae</taxon>
        <taxon>Elysia</taxon>
    </lineage>
</organism>
<dbReference type="GO" id="GO:0005634">
    <property type="term" value="C:nucleus"/>
    <property type="evidence" value="ECO:0007669"/>
    <property type="project" value="TreeGrafter"/>
</dbReference>
<feature type="compositionally biased region" description="Basic and acidic residues" evidence="1">
    <location>
        <begin position="363"/>
        <end position="372"/>
    </location>
</feature>
<comment type="caution">
    <text evidence="2">The sequence shown here is derived from an EMBL/GenBank/DDBJ whole genome shotgun (WGS) entry which is preliminary data.</text>
</comment>
<feature type="region of interest" description="Disordered" evidence="1">
    <location>
        <begin position="288"/>
        <end position="490"/>
    </location>
</feature>
<dbReference type="GO" id="GO:0008017">
    <property type="term" value="F:microtubule binding"/>
    <property type="evidence" value="ECO:0007669"/>
    <property type="project" value="TreeGrafter"/>
</dbReference>
<dbReference type="STRING" id="188477.A0A3S0ZMV6"/>
<feature type="compositionally biased region" description="Acidic residues" evidence="1">
    <location>
        <begin position="328"/>
        <end position="346"/>
    </location>
</feature>
<sequence>QYGFLLGEKVDQVKNIISDSQIHTSDISSSFCISSFLPWPSNEPLYSRSGCLNEECVDKLLAATEQNVVGWYSFRHQSVLRPSLREITLHDNLASSRKFDGRPEDFSFLLCTSSSSSNMSTFSCNHVFMQLKEGNFKEMPMTVLNLGDTTRNEYRKQSSAILSHCSSVDETLQKARRRFIQPTGEMDQVIRVSHLASSLNKDLEVVQSKLTQSEGVLGLLEAEVDTLRARLRSLEQEESREQLASNAERRRKQEEREKIEEDKAAEAEEKAEMEKLLKDLGLTQSQKAGGSVLEASGATSSKSSDTDLPASHLEEKTTSNKDQPYPVDIEEIECDVEESNGSDSDDLLSVNKVNRQKTYSQKEPTRHEKDADPFDFLATENEKEKEKLLKPNELSAKKVPKSNLGKFDAIRFAGLSNSSKPNGPVANANGNDMLNNKVQDSNSSDEDASPSSSGIHDEDESTEAEQDHLTNINGSHPHNETYMISSSPSF</sequence>
<evidence type="ECO:0000313" key="3">
    <source>
        <dbReference type="Proteomes" id="UP000271974"/>
    </source>
</evidence>
<feature type="compositionally biased region" description="Polar residues" evidence="1">
    <location>
        <begin position="351"/>
        <end position="362"/>
    </location>
</feature>
<feature type="compositionally biased region" description="Polar residues" evidence="1">
    <location>
        <begin position="469"/>
        <end position="490"/>
    </location>
</feature>
<proteinExistence type="predicted"/>
<dbReference type="GO" id="GO:0090307">
    <property type="term" value="P:mitotic spindle assembly"/>
    <property type="evidence" value="ECO:0007669"/>
    <property type="project" value="TreeGrafter"/>
</dbReference>
<evidence type="ECO:0008006" key="4">
    <source>
        <dbReference type="Google" id="ProtNLM"/>
    </source>
</evidence>
<dbReference type="GO" id="GO:0031593">
    <property type="term" value="F:polyubiquitin modification-dependent protein binding"/>
    <property type="evidence" value="ECO:0007669"/>
    <property type="project" value="TreeGrafter"/>
</dbReference>
<dbReference type="Proteomes" id="UP000271974">
    <property type="component" value="Unassembled WGS sequence"/>
</dbReference>
<dbReference type="Pfam" id="PF21125">
    <property type="entry name" value="MPN_2A_DUB_like"/>
    <property type="match status" value="1"/>
</dbReference>
<dbReference type="EMBL" id="RQTK01001269">
    <property type="protein sequence ID" value="RUS71121.1"/>
    <property type="molecule type" value="Genomic_DNA"/>
</dbReference>
<dbReference type="AlphaFoldDB" id="A0A3S0ZMV6"/>
<feature type="compositionally biased region" description="Polar residues" evidence="1">
    <location>
        <begin position="428"/>
        <end position="439"/>
    </location>
</feature>
<dbReference type="OrthoDB" id="6358435at2759"/>